<evidence type="ECO:0000256" key="1">
    <source>
        <dbReference type="SAM" id="MobiDB-lite"/>
    </source>
</evidence>
<feature type="region of interest" description="Disordered" evidence="1">
    <location>
        <begin position="314"/>
        <end position="568"/>
    </location>
</feature>
<feature type="compositionally biased region" description="Pro residues" evidence="1">
    <location>
        <begin position="503"/>
        <end position="516"/>
    </location>
</feature>
<feature type="compositionally biased region" description="Low complexity" evidence="1">
    <location>
        <begin position="466"/>
        <end position="484"/>
    </location>
</feature>
<keyword evidence="3" id="KW-1185">Reference proteome</keyword>
<feature type="compositionally biased region" description="Low complexity" evidence="1">
    <location>
        <begin position="23"/>
        <end position="39"/>
    </location>
</feature>
<protein>
    <submittedName>
        <fullName evidence="2">Uncharacterized protein</fullName>
    </submittedName>
</protein>
<evidence type="ECO:0000313" key="3">
    <source>
        <dbReference type="Proteomes" id="UP001212997"/>
    </source>
</evidence>
<evidence type="ECO:0000313" key="2">
    <source>
        <dbReference type="EMBL" id="KAJ3489123.1"/>
    </source>
</evidence>
<organism evidence="2 3">
    <name type="scientific">Meripilus lineatus</name>
    <dbReference type="NCBI Taxonomy" id="2056292"/>
    <lineage>
        <taxon>Eukaryota</taxon>
        <taxon>Fungi</taxon>
        <taxon>Dikarya</taxon>
        <taxon>Basidiomycota</taxon>
        <taxon>Agaricomycotina</taxon>
        <taxon>Agaricomycetes</taxon>
        <taxon>Polyporales</taxon>
        <taxon>Meripilaceae</taxon>
        <taxon>Meripilus</taxon>
    </lineage>
</organism>
<feature type="compositionally biased region" description="Low complexity" evidence="1">
    <location>
        <begin position="493"/>
        <end position="502"/>
    </location>
</feature>
<feature type="compositionally biased region" description="Polar residues" evidence="1">
    <location>
        <begin position="388"/>
        <end position="410"/>
    </location>
</feature>
<dbReference type="AlphaFoldDB" id="A0AAD5V8W3"/>
<feature type="compositionally biased region" description="Low complexity" evidence="1">
    <location>
        <begin position="411"/>
        <end position="421"/>
    </location>
</feature>
<feature type="compositionally biased region" description="Low complexity" evidence="1">
    <location>
        <begin position="320"/>
        <end position="350"/>
    </location>
</feature>
<proteinExistence type="predicted"/>
<reference evidence="2" key="1">
    <citation type="submission" date="2022-07" db="EMBL/GenBank/DDBJ databases">
        <title>Genome Sequence of Physisporinus lineatus.</title>
        <authorList>
            <person name="Buettner E."/>
        </authorList>
    </citation>
    <scope>NUCLEOTIDE SEQUENCE</scope>
    <source>
        <strain evidence="2">VT162</strain>
    </source>
</reference>
<dbReference type="Proteomes" id="UP001212997">
    <property type="component" value="Unassembled WGS sequence"/>
</dbReference>
<dbReference type="EMBL" id="JANAWD010000052">
    <property type="protein sequence ID" value="KAJ3489123.1"/>
    <property type="molecule type" value="Genomic_DNA"/>
</dbReference>
<sequence>MKKLKITPFITWDTPPATSNANHSQRPSSSPSARHSSSSVFPGLQRLDTSASGKPPRPVSVPPSATTRSGPTPLLSLKLSGPSFLDVVIRDRESKEPVYLIETIFDSTSIYRLNHSTNEATKVATLQWPTSITKSRQRSGRTVQIGDGAWRDTEEVLKFGPLGNIATRKFSIPHYPHSFKWKLIPGGHFYCSTAGAKGPFAILDSAVFNAPAKLSIFHSCLEDDEAASQENYKGIPVLLLDYLVVTAMLLTTEVQEWLDRPQSSAGTAQIPNVSANSVKKWLAIIHNTQLPTSPTITSSPGEGETPATSEVFDISNANNLGPGSASAPSSALPIENPSSPSTPATSAHSSFFPPEEDIPPVPPLPAELPSQSSQQDPSMVHPFAHPYASTSTPNLNLRKTPTRSTQNALLSRTSSSRTSSRQLPKPPTPLSSQASSPPPQRSWISMETQHLHDLAISPPTPDGGERSPSPSSHSNSSGSSVSGSHRSHHRNSARSSLGRALPPALPPPSQSLPLPPKLAQELANSAATSSQQQQQHHSATQRVSHGVSSPPIVAHPIHHGSSTLQAVNPDPLSAEEEEQIRDLTSQMVALNATSRYGAGGAYAYPSVVVPLASNEVPPGGHVDAGMVIMRDARSTTAYAETIYDVPPPAYDAIDFSLPNLRLTQRGR</sequence>
<gene>
    <name evidence="2" type="ORF">NLI96_g2346</name>
</gene>
<name>A0AAD5V8W3_9APHY</name>
<comment type="caution">
    <text evidence="2">The sequence shown here is derived from an EMBL/GenBank/DDBJ whole genome shotgun (WGS) entry which is preliminary data.</text>
</comment>
<feature type="region of interest" description="Disordered" evidence="1">
    <location>
        <begin position="1"/>
        <end position="74"/>
    </location>
</feature>
<accession>A0AAD5V8W3</accession>
<feature type="compositionally biased region" description="Low complexity" evidence="1">
    <location>
        <begin position="525"/>
        <end position="541"/>
    </location>
</feature>